<reference evidence="2" key="1">
    <citation type="journal article" date="2019" name="Int. J. Syst. Evol. Microbiol.">
        <title>The Global Catalogue of Microorganisms (GCM) 10K type strain sequencing project: providing services to taxonomists for standard genome sequencing and annotation.</title>
        <authorList>
            <consortium name="The Broad Institute Genomics Platform"/>
            <consortium name="The Broad Institute Genome Sequencing Center for Infectious Disease"/>
            <person name="Wu L."/>
            <person name="Ma J."/>
        </authorList>
    </citation>
    <scope>NUCLEOTIDE SEQUENCE [LARGE SCALE GENOMIC DNA]</scope>
    <source>
        <strain evidence="2">JCM 3115</strain>
    </source>
</reference>
<dbReference type="SUPFAM" id="SSF48452">
    <property type="entry name" value="TPR-like"/>
    <property type="match status" value="1"/>
</dbReference>
<dbReference type="RefSeq" id="WP_229811497.1">
    <property type="nucleotide sequence ID" value="NZ_BMQJ01000011.1"/>
</dbReference>
<dbReference type="InterPro" id="IPR011990">
    <property type="entry name" value="TPR-like_helical_dom_sf"/>
</dbReference>
<evidence type="ECO:0008006" key="3">
    <source>
        <dbReference type="Google" id="ProtNLM"/>
    </source>
</evidence>
<dbReference type="EMBL" id="BMQJ01000011">
    <property type="protein sequence ID" value="GGQ09010.1"/>
    <property type="molecule type" value="Genomic_DNA"/>
</dbReference>
<evidence type="ECO:0000313" key="2">
    <source>
        <dbReference type="Proteomes" id="UP000611554"/>
    </source>
</evidence>
<name>A0ABQ2R1J0_9ACTN</name>
<protein>
    <recommendedName>
        <fullName evidence="3">Transcriptional regulator</fullName>
    </recommendedName>
</protein>
<sequence length="449" mass="48092">MNASVEPHPLTALIARRHWTATMFLTRVDACHRALGHGGIGTRKEKVCRWVAGTTPYITVQLAMAEVFGVDRREVHHRGWPDWLLLAFHDDRVVLESAWTPVGTVKALENLGGPVDRRGFLVASTGTLAAIVAQWATAPSSTSAPAAGRRVGRQVVELFDTRLDALRHLDDQVGSGQAYDAATAELRLIIRILAESAYTDDIGRRLYAAAAEASRLAGWCAYDAGHTAAAERHFVAALRAAASASDDTMAAIVLAFWANLRYARGDARGALGLLDGALSARGKITSPRVMAMLHARRARAHSKARESVAAFRAVDAALTAYDRAGPAADDLSGMYWVTAGELHQVAASSALTLKDPRRALAHFDAAFSHHDPYDPDREARGAAIYLARKSAAHLALGDIDAALESAHEVVGRMGGVDSARGSSTLDELRAELGKHQQARAVQEFLGLTA</sequence>
<accession>A0ABQ2R1J0</accession>
<comment type="caution">
    <text evidence="1">The sequence shown here is derived from an EMBL/GenBank/DDBJ whole genome shotgun (WGS) entry which is preliminary data.</text>
</comment>
<proteinExistence type="predicted"/>
<organism evidence="1 2">
    <name type="scientific">Streptosporangium pseudovulgare</name>
    <dbReference type="NCBI Taxonomy" id="35765"/>
    <lineage>
        <taxon>Bacteria</taxon>
        <taxon>Bacillati</taxon>
        <taxon>Actinomycetota</taxon>
        <taxon>Actinomycetes</taxon>
        <taxon>Streptosporangiales</taxon>
        <taxon>Streptosporangiaceae</taxon>
        <taxon>Streptosporangium</taxon>
    </lineage>
</organism>
<evidence type="ECO:0000313" key="1">
    <source>
        <dbReference type="EMBL" id="GGQ09010.1"/>
    </source>
</evidence>
<dbReference type="Proteomes" id="UP000611554">
    <property type="component" value="Unassembled WGS sequence"/>
</dbReference>
<dbReference type="Gene3D" id="1.25.40.10">
    <property type="entry name" value="Tetratricopeptide repeat domain"/>
    <property type="match status" value="1"/>
</dbReference>
<keyword evidence="2" id="KW-1185">Reference proteome</keyword>
<gene>
    <name evidence="1" type="ORF">GCM10010140_43960</name>
</gene>